<gene>
    <name evidence="3" type="ORF">D1114_12030</name>
</gene>
<name>A0AAX1UKT7_CERSP</name>
<dbReference type="EMBL" id="QWGP01000012">
    <property type="protein sequence ID" value="RHZ94471.1"/>
    <property type="molecule type" value="Genomic_DNA"/>
</dbReference>
<dbReference type="AlphaFoldDB" id="A0AAX1UKT7"/>
<feature type="compositionally biased region" description="Acidic residues" evidence="2">
    <location>
        <begin position="168"/>
        <end position="192"/>
    </location>
</feature>
<dbReference type="GeneID" id="67448612"/>
<feature type="region of interest" description="Disordered" evidence="2">
    <location>
        <begin position="165"/>
        <end position="192"/>
    </location>
</feature>
<evidence type="ECO:0000256" key="2">
    <source>
        <dbReference type="SAM" id="MobiDB-lite"/>
    </source>
</evidence>
<feature type="coiled-coil region" evidence="1">
    <location>
        <begin position="52"/>
        <end position="79"/>
    </location>
</feature>
<evidence type="ECO:0000256" key="1">
    <source>
        <dbReference type="SAM" id="Coils"/>
    </source>
</evidence>
<feature type="region of interest" description="Disordered" evidence="2">
    <location>
        <begin position="85"/>
        <end position="129"/>
    </location>
</feature>
<comment type="caution">
    <text evidence="3">The sequence shown here is derived from an EMBL/GenBank/DDBJ whole genome shotgun (WGS) entry which is preliminary data.</text>
</comment>
<organism evidence="3 4">
    <name type="scientific">Cereibacter sphaeroides</name>
    <name type="common">Rhodobacter sphaeroides</name>
    <dbReference type="NCBI Taxonomy" id="1063"/>
    <lineage>
        <taxon>Bacteria</taxon>
        <taxon>Pseudomonadati</taxon>
        <taxon>Pseudomonadota</taxon>
        <taxon>Alphaproteobacteria</taxon>
        <taxon>Rhodobacterales</taxon>
        <taxon>Paracoccaceae</taxon>
        <taxon>Cereibacter</taxon>
    </lineage>
</organism>
<dbReference type="Proteomes" id="UP000266305">
    <property type="component" value="Unassembled WGS sequence"/>
</dbReference>
<dbReference type="InterPro" id="IPR018648">
    <property type="entry name" value="DUF2076"/>
</dbReference>
<dbReference type="Pfam" id="PF09849">
    <property type="entry name" value="DUF2076"/>
    <property type="match status" value="1"/>
</dbReference>
<evidence type="ECO:0000313" key="3">
    <source>
        <dbReference type="EMBL" id="RHZ94471.1"/>
    </source>
</evidence>
<sequence>MDHNDRQAIEGLFQKLAAVEQSAPARDGEADAFIADRIGRQPGAPYFMAQTIVVQEQALEQAQARIEQLEAQVRQGGAQQGGFFGKLFGGAPVPPAPQRPAASPFGSRGQAAAGASPFDNRAPGAGSPFGNRPAGGGFLAGAAQTAMGVAGGVLLANAVGSMFAGEAEAAEPEPEPEEDMGFDDAGFDDSEF</sequence>
<proteinExistence type="predicted"/>
<evidence type="ECO:0000313" key="4">
    <source>
        <dbReference type="Proteomes" id="UP000266305"/>
    </source>
</evidence>
<protein>
    <submittedName>
        <fullName evidence="3">DUF2076 domain-containing protein</fullName>
    </submittedName>
</protein>
<reference evidence="3 4" key="1">
    <citation type="submission" date="2018-08" db="EMBL/GenBank/DDBJ databases">
        <title>Draft genome sequence of Rhodobacter sphaeroides FY.</title>
        <authorList>
            <person name="Rayyan A."/>
            <person name="Meyer T.E."/>
            <person name="Kyndt J.A."/>
        </authorList>
    </citation>
    <scope>NUCLEOTIDE SEQUENCE [LARGE SCALE GENOMIC DNA]</scope>
    <source>
        <strain evidence="3 4">FY</strain>
    </source>
</reference>
<dbReference type="RefSeq" id="WP_002723572.1">
    <property type="nucleotide sequence ID" value="NZ_BJXO01000016.1"/>
</dbReference>
<accession>A0AAX1UKT7</accession>
<keyword evidence="1" id="KW-0175">Coiled coil</keyword>